<dbReference type="EMBL" id="AMFJ01000906">
    <property type="protein sequence ID" value="EKE26198.1"/>
    <property type="molecule type" value="Genomic_DNA"/>
</dbReference>
<accession>K2FTI8</accession>
<dbReference type="CDD" id="cd00082">
    <property type="entry name" value="HisKA"/>
    <property type="match status" value="1"/>
</dbReference>
<dbReference type="Gene3D" id="3.30.450.20">
    <property type="entry name" value="PAS domain"/>
    <property type="match status" value="2"/>
</dbReference>
<dbReference type="GO" id="GO:0000155">
    <property type="term" value="F:phosphorelay sensor kinase activity"/>
    <property type="evidence" value="ECO:0007669"/>
    <property type="project" value="InterPro"/>
</dbReference>
<keyword evidence="2" id="KW-0378">Hydrolase</keyword>
<dbReference type="GO" id="GO:0016787">
    <property type="term" value="F:hydrolase activity"/>
    <property type="evidence" value="ECO:0007669"/>
    <property type="project" value="UniProtKB-KW"/>
</dbReference>
<dbReference type="SUPFAM" id="SSF47384">
    <property type="entry name" value="Homodimeric domain of signal transducing histidine kinase"/>
    <property type="match status" value="1"/>
</dbReference>
<dbReference type="InterPro" id="IPR000014">
    <property type="entry name" value="PAS"/>
</dbReference>
<dbReference type="InterPro" id="IPR001610">
    <property type="entry name" value="PAC"/>
</dbReference>
<dbReference type="SMART" id="SM00086">
    <property type="entry name" value="PAC"/>
    <property type="match status" value="2"/>
</dbReference>
<dbReference type="SUPFAM" id="SSF55785">
    <property type="entry name" value="PYP-like sensor domain (PAS domain)"/>
    <property type="match status" value="2"/>
</dbReference>
<organism evidence="2">
    <name type="scientific">uncultured bacterium</name>
    <name type="common">gcode 4</name>
    <dbReference type="NCBI Taxonomy" id="1234023"/>
    <lineage>
        <taxon>Bacteria</taxon>
        <taxon>environmental samples</taxon>
    </lineage>
</organism>
<feature type="domain" description="PAC" evidence="1">
    <location>
        <begin position="396"/>
        <end position="450"/>
    </location>
</feature>
<name>K2FTI8_9BACT</name>
<evidence type="ECO:0000259" key="1">
    <source>
        <dbReference type="PROSITE" id="PS50113"/>
    </source>
</evidence>
<comment type="caution">
    <text evidence="2">The sequence shown here is derived from an EMBL/GenBank/DDBJ whole genome shotgun (WGS) entry which is preliminary data.</text>
</comment>
<protein>
    <submittedName>
        <fullName evidence="2">Metal-dependent phosphohydrolase, HD protein</fullName>
    </submittedName>
</protein>
<dbReference type="InterPro" id="IPR013655">
    <property type="entry name" value="PAS_fold_3"/>
</dbReference>
<feature type="non-terminal residue" evidence="2">
    <location>
        <position position="510"/>
    </location>
</feature>
<dbReference type="Gene3D" id="1.10.287.130">
    <property type="match status" value="1"/>
</dbReference>
<sequence length="510" mass="61610">MQDSVKTNALKDFFYYSTTNSEEMDEIIKEKEEYFDNHEISIEKEENILSEEEKNELKLLLNEQKSIFLDLWIFSKEIKKFCSWFDINKKEKIFYLLFFGEKIYDHFLRNIDNSSTLQEYFFTTKFFSFIKSKEIWIEDLLKLVFYLKNVIVDNSQKKSSRYPNLINSVFDKISTQLSKNYNDIIVKLLDEHKNAIDISNIISKTDVFWNITYANEEFCKLSWYSLEELIWQSHNLVRHPDTKTEVFTELWETIKNKKVWKWTLKNRKKDGWSYWVKSTIVPILDENNNILEYISIRTDITEHVEALKNIQEYNDVLNESNLVLKLDKKWLIIDANLFFCRMFWYKKEDLLWKAYINSIWLSIENDLDKIYQEVVWIAVINRETMYSLMETLSWKNTWKWVIKNKSKQGLTIWCSTTITPILDVNNEIKEYVVIKTDITDIQIAKQHLKKSFDKLKELDTKKDEFLNIASHELRTPMTSIKWYISMIIDWDAWEINQEVKQYLEQVYSSS</sequence>
<evidence type="ECO:0000313" key="2">
    <source>
        <dbReference type="EMBL" id="EKE26198.1"/>
    </source>
</evidence>
<dbReference type="Pfam" id="PF08447">
    <property type="entry name" value="PAS_3"/>
    <property type="match status" value="1"/>
</dbReference>
<feature type="domain" description="PAC" evidence="1">
    <location>
        <begin position="258"/>
        <end position="312"/>
    </location>
</feature>
<dbReference type="CDD" id="cd00130">
    <property type="entry name" value="PAS"/>
    <property type="match status" value="2"/>
</dbReference>
<proteinExistence type="predicted"/>
<dbReference type="InterPro" id="IPR052155">
    <property type="entry name" value="Biofilm_reg_signaling"/>
</dbReference>
<dbReference type="InterPro" id="IPR036097">
    <property type="entry name" value="HisK_dim/P_sf"/>
</dbReference>
<reference evidence="2" key="1">
    <citation type="journal article" date="2012" name="Science">
        <title>Fermentation, hydrogen, and sulfur metabolism in multiple uncultivated bacterial phyla.</title>
        <authorList>
            <person name="Wrighton K.C."/>
            <person name="Thomas B.C."/>
            <person name="Sharon I."/>
            <person name="Miller C.S."/>
            <person name="Castelle C.J."/>
            <person name="VerBerkmoes N.C."/>
            <person name="Wilkins M.J."/>
            <person name="Hettich R.L."/>
            <person name="Lipton M.S."/>
            <person name="Williams K.H."/>
            <person name="Long P.E."/>
            <person name="Banfield J.F."/>
        </authorList>
    </citation>
    <scope>NUCLEOTIDE SEQUENCE [LARGE SCALE GENOMIC DNA]</scope>
</reference>
<dbReference type="InterPro" id="IPR035965">
    <property type="entry name" value="PAS-like_dom_sf"/>
</dbReference>
<dbReference type="AlphaFoldDB" id="K2FTI8"/>
<gene>
    <name evidence="2" type="ORF">ACD_4C00390G0001</name>
</gene>
<dbReference type="NCBIfam" id="TIGR00229">
    <property type="entry name" value="sensory_box"/>
    <property type="match status" value="1"/>
</dbReference>
<dbReference type="PANTHER" id="PTHR44757">
    <property type="entry name" value="DIGUANYLATE CYCLASE DGCP"/>
    <property type="match status" value="1"/>
</dbReference>
<dbReference type="InterPro" id="IPR000700">
    <property type="entry name" value="PAS-assoc_C"/>
</dbReference>
<dbReference type="PROSITE" id="PS50113">
    <property type="entry name" value="PAC"/>
    <property type="match status" value="2"/>
</dbReference>
<dbReference type="Pfam" id="PF00512">
    <property type="entry name" value="HisKA"/>
    <property type="match status" value="1"/>
</dbReference>
<dbReference type="InterPro" id="IPR003661">
    <property type="entry name" value="HisK_dim/P_dom"/>
</dbReference>
<dbReference type="PANTHER" id="PTHR44757:SF2">
    <property type="entry name" value="BIOFILM ARCHITECTURE MAINTENANCE PROTEIN MBAA"/>
    <property type="match status" value="1"/>
</dbReference>
<dbReference type="Pfam" id="PF13426">
    <property type="entry name" value="PAS_9"/>
    <property type="match status" value="1"/>
</dbReference>